<dbReference type="CDD" id="cd06577">
    <property type="entry name" value="PASTA_pknB"/>
    <property type="match status" value="3"/>
</dbReference>
<dbReference type="InterPro" id="IPR005543">
    <property type="entry name" value="PASTA_dom"/>
</dbReference>
<dbReference type="FunFam" id="3.30.200.20:FF:000035">
    <property type="entry name" value="Serine/threonine protein kinase Stk1"/>
    <property type="match status" value="1"/>
</dbReference>
<reference evidence="14 15" key="1">
    <citation type="submission" date="2020-07" db="EMBL/GenBank/DDBJ databases">
        <title>Characterization and genome sequencing of isolate MD1, a novel member within the family Lachnospiraceae.</title>
        <authorList>
            <person name="Rettenmaier R."/>
            <person name="Di Bello L."/>
            <person name="Zinser C."/>
            <person name="Scheitz K."/>
            <person name="Liebl W."/>
            <person name="Zverlov V."/>
        </authorList>
    </citation>
    <scope>NUCLEOTIDE SEQUENCE [LARGE SCALE GENOMIC DNA]</scope>
    <source>
        <strain evidence="14 15">MD1</strain>
    </source>
</reference>
<keyword evidence="15" id="KW-1185">Reference proteome</keyword>
<keyword evidence="11" id="KW-0812">Transmembrane</keyword>
<dbReference type="EMBL" id="JACEGA010000001">
    <property type="protein sequence ID" value="MBB2182698.1"/>
    <property type="molecule type" value="Genomic_DNA"/>
</dbReference>
<dbReference type="PANTHER" id="PTHR43289">
    <property type="entry name" value="MITOGEN-ACTIVATED PROTEIN KINASE KINASE KINASE 20-RELATED"/>
    <property type="match status" value="1"/>
</dbReference>
<keyword evidence="11" id="KW-1133">Transmembrane helix</keyword>
<dbReference type="InterPro" id="IPR017441">
    <property type="entry name" value="Protein_kinase_ATP_BS"/>
</dbReference>
<keyword evidence="4 9" id="KW-0547">Nucleotide-binding</keyword>
<dbReference type="PROSITE" id="PS50011">
    <property type="entry name" value="PROTEIN_KINASE_DOM"/>
    <property type="match status" value="1"/>
</dbReference>
<feature type="compositionally biased region" description="Polar residues" evidence="10">
    <location>
        <begin position="380"/>
        <end position="397"/>
    </location>
</feature>
<feature type="region of interest" description="Disordered" evidence="10">
    <location>
        <begin position="309"/>
        <end position="328"/>
    </location>
</feature>
<gene>
    <name evidence="14" type="primary">pknB</name>
    <name evidence="14" type="ORF">H0486_07395</name>
</gene>
<dbReference type="InterPro" id="IPR011009">
    <property type="entry name" value="Kinase-like_dom_sf"/>
</dbReference>
<dbReference type="SMART" id="SM00220">
    <property type="entry name" value="S_TKc"/>
    <property type="match status" value="1"/>
</dbReference>
<dbReference type="PROSITE" id="PS00107">
    <property type="entry name" value="PROTEIN_KINASE_ATP"/>
    <property type="match status" value="1"/>
</dbReference>
<keyword evidence="2" id="KW-0723">Serine/threonine-protein kinase</keyword>
<keyword evidence="3" id="KW-0808">Transferase</keyword>
<evidence type="ECO:0000256" key="6">
    <source>
        <dbReference type="ARBA" id="ARBA00022840"/>
    </source>
</evidence>
<dbReference type="InterPro" id="IPR000719">
    <property type="entry name" value="Prot_kinase_dom"/>
</dbReference>
<dbReference type="EC" id="2.7.11.1" evidence="1"/>
<comment type="caution">
    <text evidence="14">The sequence shown here is derived from an EMBL/GenBank/DDBJ whole genome shotgun (WGS) entry which is preliminary data.</text>
</comment>
<accession>A0A839JZT7</accession>
<feature type="domain" description="PASTA" evidence="13">
    <location>
        <begin position="533"/>
        <end position="602"/>
    </location>
</feature>
<dbReference type="FunFam" id="1.10.510.10:FF:000021">
    <property type="entry name" value="Serine/threonine protein kinase"/>
    <property type="match status" value="1"/>
</dbReference>
<keyword evidence="6 9" id="KW-0067">ATP-binding</keyword>
<evidence type="ECO:0000256" key="10">
    <source>
        <dbReference type="SAM" id="MobiDB-lite"/>
    </source>
</evidence>
<dbReference type="GO" id="GO:0004674">
    <property type="term" value="F:protein serine/threonine kinase activity"/>
    <property type="evidence" value="ECO:0007669"/>
    <property type="project" value="UniProtKB-KW"/>
</dbReference>
<keyword evidence="5 14" id="KW-0418">Kinase</keyword>
<dbReference type="GO" id="GO:0005524">
    <property type="term" value="F:ATP binding"/>
    <property type="evidence" value="ECO:0007669"/>
    <property type="project" value="UniProtKB-UniRule"/>
</dbReference>
<feature type="binding site" evidence="9">
    <location>
        <position position="41"/>
    </location>
    <ligand>
        <name>ATP</name>
        <dbReference type="ChEBI" id="CHEBI:30616"/>
    </ligand>
</feature>
<name>A0A839JZT7_9FIRM</name>
<evidence type="ECO:0000256" key="11">
    <source>
        <dbReference type="SAM" id="Phobius"/>
    </source>
</evidence>
<evidence type="ECO:0000259" key="13">
    <source>
        <dbReference type="PROSITE" id="PS51178"/>
    </source>
</evidence>
<evidence type="ECO:0000313" key="15">
    <source>
        <dbReference type="Proteomes" id="UP000574276"/>
    </source>
</evidence>
<evidence type="ECO:0000256" key="9">
    <source>
        <dbReference type="PROSITE-ProRule" id="PRU10141"/>
    </source>
</evidence>
<feature type="domain" description="PASTA" evidence="13">
    <location>
        <begin position="398"/>
        <end position="465"/>
    </location>
</feature>
<keyword evidence="11" id="KW-0472">Membrane</keyword>
<evidence type="ECO:0000256" key="2">
    <source>
        <dbReference type="ARBA" id="ARBA00022527"/>
    </source>
</evidence>
<dbReference type="AlphaFoldDB" id="A0A839JZT7"/>
<comment type="catalytic activity">
    <reaction evidence="8">
        <text>L-seryl-[protein] + ATP = O-phospho-L-seryl-[protein] + ADP + H(+)</text>
        <dbReference type="Rhea" id="RHEA:17989"/>
        <dbReference type="Rhea" id="RHEA-COMP:9863"/>
        <dbReference type="Rhea" id="RHEA-COMP:11604"/>
        <dbReference type="ChEBI" id="CHEBI:15378"/>
        <dbReference type="ChEBI" id="CHEBI:29999"/>
        <dbReference type="ChEBI" id="CHEBI:30616"/>
        <dbReference type="ChEBI" id="CHEBI:83421"/>
        <dbReference type="ChEBI" id="CHEBI:456216"/>
        <dbReference type="EC" id="2.7.11.1"/>
    </reaction>
</comment>
<feature type="region of interest" description="Disordered" evidence="10">
    <location>
        <begin position="378"/>
        <end position="397"/>
    </location>
</feature>
<dbReference type="InterPro" id="IPR008271">
    <property type="entry name" value="Ser/Thr_kinase_AS"/>
</dbReference>
<dbReference type="Pfam" id="PF03793">
    <property type="entry name" value="PASTA"/>
    <property type="match status" value="3"/>
</dbReference>
<feature type="domain" description="PASTA" evidence="13">
    <location>
        <begin position="466"/>
        <end position="532"/>
    </location>
</feature>
<dbReference type="Proteomes" id="UP000574276">
    <property type="component" value="Unassembled WGS sequence"/>
</dbReference>
<dbReference type="NCBIfam" id="NF033483">
    <property type="entry name" value="PknB_PASTA_kin"/>
    <property type="match status" value="1"/>
</dbReference>
<evidence type="ECO:0000256" key="7">
    <source>
        <dbReference type="ARBA" id="ARBA00047899"/>
    </source>
</evidence>
<dbReference type="PANTHER" id="PTHR43289:SF34">
    <property type="entry name" value="SERINE_THREONINE-PROTEIN KINASE YBDM-RELATED"/>
    <property type="match status" value="1"/>
</dbReference>
<dbReference type="RefSeq" id="WP_228352399.1">
    <property type="nucleotide sequence ID" value="NZ_JACEGA010000001.1"/>
</dbReference>
<dbReference type="SUPFAM" id="SSF56112">
    <property type="entry name" value="Protein kinase-like (PK-like)"/>
    <property type="match status" value="1"/>
</dbReference>
<dbReference type="Gene3D" id="3.30.10.20">
    <property type="match status" value="3"/>
</dbReference>
<protein>
    <recommendedName>
        <fullName evidence="1">non-specific serine/threonine protein kinase</fullName>
        <ecNumber evidence="1">2.7.11.1</ecNumber>
    </recommendedName>
</protein>
<evidence type="ECO:0000256" key="8">
    <source>
        <dbReference type="ARBA" id="ARBA00048679"/>
    </source>
</evidence>
<dbReference type="Pfam" id="PF00069">
    <property type="entry name" value="Pkinase"/>
    <property type="match status" value="1"/>
</dbReference>
<evidence type="ECO:0000313" key="14">
    <source>
        <dbReference type="EMBL" id="MBB2182698.1"/>
    </source>
</evidence>
<evidence type="ECO:0000259" key="12">
    <source>
        <dbReference type="PROSITE" id="PS50011"/>
    </source>
</evidence>
<dbReference type="PROSITE" id="PS00108">
    <property type="entry name" value="PROTEIN_KINASE_ST"/>
    <property type="match status" value="1"/>
</dbReference>
<evidence type="ECO:0000256" key="4">
    <source>
        <dbReference type="ARBA" id="ARBA00022741"/>
    </source>
</evidence>
<comment type="catalytic activity">
    <reaction evidence="7">
        <text>L-threonyl-[protein] + ATP = O-phospho-L-threonyl-[protein] + ADP + H(+)</text>
        <dbReference type="Rhea" id="RHEA:46608"/>
        <dbReference type="Rhea" id="RHEA-COMP:11060"/>
        <dbReference type="Rhea" id="RHEA-COMP:11605"/>
        <dbReference type="ChEBI" id="CHEBI:15378"/>
        <dbReference type="ChEBI" id="CHEBI:30013"/>
        <dbReference type="ChEBI" id="CHEBI:30616"/>
        <dbReference type="ChEBI" id="CHEBI:61977"/>
        <dbReference type="ChEBI" id="CHEBI:456216"/>
        <dbReference type="EC" id="2.7.11.1"/>
    </reaction>
</comment>
<feature type="domain" description="Protein kinase" evidence="12">
    <location>
        <begin position="12"/>
        <end position="270"/>
    </location>
</feature>
<sequence length="703" mass="76995">MLKAGMYISDRYEIIDKVGSGGMADVYKAKDQRLNRFVAIKVLKPEYSSDKSFVNKFRGEAQSAAGLSHPNIVNVYDVGDDSGLHYIVMELVEGITLKRFIERKGKLDIKEAVGIGIQIAQGMEAAHDNHIIHRDIKPQNIIISRDGKVKVTDFGIAKATNSNTITSNAMGSVHYLSPEQARGGYSDEKSDIYSLGVTLYEMLSGKVPFAGDNTVSVALLHIQGEAMPLRELDPDIPVSIDKIVQKCMQKRPERRYHSASELIADLKRAISNPDGDFVQIPAFVAPDSPTINISDDLGKIKSSAYLDDDIHDHKSNNSNRISEDEDEDLDSVDTKMEKFVVIGSIIAAVVLFLVIVAVVVWFFFSGEKNKKPDEGIATELSATPSPELTPIPTQLPSGETYEVPEVLGLTKEDAEQKIRDKAPDANIIYKEDFSDTIEEGRVMGQYPPGGTELDLTATVELTISTGPQSFELPNVYGLTEEQADKKLREKELVLEHEYVNSDEMELGRVISTSPERNTPVYKGDTVKVIVSTGPENKQVSVPSLIGMTEKQATKALTDIGLVKGAVTYEASDTYAEGKVTYQSNTAGQMVDPGTVVDIIISTGPDTPATEIKYIGQVTIDVNPFDYIGDGEAEIILEMEQDGWATTIKQEMLSVSDFPLNISGIEGDGPSDGIVRMYVDGELFQIPGSSEETTWTVKFKAVEE</sequence>
<feature type="transmembrane region" description="Helical" evidence="11">
    <location>
        <begin position="339"/>
        <end position="364"/>
    </location>
</feature>
<dbReference type="Gene3D" id="3.30.200.20">
    <property type="entry name" value="Phosphorylase Kinase, domain 1"/>
    <property type="match status" value="1"/>
</dbReference>
<evidence type="ECO:0000256" key="3">
    <source>
        <dbReference type="ARBA" id="ARBA00022679"/>
    </source>
</evidence>
<proteinExistence type="predicted"/>
<organism evidence="14 15">
    <name type="scientific">Variimorphobacter saccharofermentans</name>
    <dbReference type="NCBI Taxonomy" id="2755051"/>
    <lineage>
        <taxon>Bacteria</taxon>
        <taxon>Bacillati</taxon>
        <taxon>Bacillota</taxon>
        <taxon>Clostridia</taxon>
        <taxon>Lachnospirales</taxon>
        <taxon>Lachnospiraceae</taxon>
        <taxon>Variimorphobacter</taxon>
    </lineage>
</organism>
<dbReference type="Gene3D" id="1.10.510.10">
    <property type="entry name" value="Transferase(Phosphotransferase) domain 1"/>
    <property type="match status" value="1"/>
</dbReference>
<evidence type="ECO:0000256" key="1">
    <source>
        <dbReference type="ARBA" id="ARBA00012513"/>
    </source>
</evidence>
<evidence type="ECO:0000256" key="5">
    <source>
        <dbReference type="ARBA" id="ARBA00022777"/>
    </source>
</evidence>
<dbReference type="PROSITE" id="PS51178">
    <property type="entry name" value="PASTA"/>
    <property type="match status" value="3"/>
</dbReference>
<dbReference type="CDD" id="cd14014">
    <property type="entry name" value="STKc_PknB_like"/>
    <property type="match status" value="1"/>
</dbReference>
<dbReference type="SMART" id="SM00740">
    <property type="entry name" value="PASTA"/>
    <property type="match status" value="3"/>
</dbReference>